<protein>
    <recommendedName>
        <fullName evidence="4">AB hydrolase-1 domain-containing protein</fullName>
    </recommendedName>
</protein>
<evidence type="ECO:0000256" key="3">
    <source>
        <dbReference type="SAM" id="MobiDB-lite"/>
    </source>
</evidence>
<name>A0A0F7S147_9BASI</name>
<dbReference type="PRINTS" id="PR00412">
    <property type="entry name" value="EPOXHYDRLASE"/>
</dbReference>
<dbReference type="EMBL" id="LK056653">
    <property type="protein sequence ID" value="CDR87398.1"/>
    <property type="molecule type" value="Genomic_DNA"/>
</dbReference>
<dbReference type="STRING" id="49012.A0A0F7S147"/>
<evidence type="ECO:0000256" key="1">
    <source>
        <dbReference type="ARBA" id="ARBA00022801"/>
    </source>
</evidence>
<evidence type="ECO:0000256" key="2">
    <source>
        <dbReference type="ARBA" id="ARBA00038334"/>
    </source>
</evidence>
<reference evidence="7" key="1">
    <citation type="submission" date="2014-06" db="EMBL/GenBank/DDBJ databases">
        <authorList>
            <person name="Berkman P.J."/>
        </authorList>
    </citation>
    <scope>NUCLEOTIDE SEQUENCE [LARGE SCALE GENOMIC DNA]</scope>
</reference>
<dbReference type="OrthoDB" id="6431331at2759"/>
<evidence type="ECO:0000259" key="4">
    <source>
        <dbReference type="Pfam" id="PF00561"/>
    </source>
</evidence>
<dbReference type="PANTHER" id="PTHR43329">
    <property type="entry name" value="EPOXIDE HYDROLASE"/>
    <property type="match status" value="1"/>
</dbReference>
<accession>A0A0F7S147</accession>
<evidence type="ECO:0000313" key="5">
    <source>
        <dbReference type="EMBL" id="CDR87398.1"/>
    </source>
</evidence>
<dbReference type="AlphaFoldDB" id="A0A0F7S147"/>
<reference evidence="5" key="3">
    <citation type="submission" date="2014-06" db="EMBL/GenBank/DDBJ databases">
        <authorList>
            <person name="Ju J."/>
            <person name="Zhang J."/>
        </authorList>
    </citation>
    <scope>NUCLEOTIDE SEQUENCE</scope>
    <source>
        <strain evidence="5">SscI8</strain>
    </source>
</reference>
<dbReference type="SUPFAM" id="SSF53474">
    <property type="entry name" value="alpha/beta-Hydrolases"/>
    <property type="match status" value="1"/>
</dbReference>
<proteinExistence type="inferred from homology"/>
<dbReference type="InterPro" id="IPR029058">
    <property type="entry name" value="AB_hydrolase_fold"/>
</dbReference>
<feature type="region of interest" description="Disordered" evidence="3">
    <location>
        <begin position="79"/>
        <end position="99"/>
    </location>
</feature>
<organism evidence="6 7">
    <name type="scientific">Sporisorium scitamineum</name>
    <dbReference type="NCBI Taxonomy" id="49012"/>
    <lineage>
        <taxon>Eukaryota</taxon>
        <taxon>Fungi</taxon>
        <taxon>Dikarya</taxon>
        <taxon>Basidiomycota</taxon>
        <taxon>Ustilaginomycotina</taxon>
        <taxon>Ustilaginomycetes</taxon>
        <taxon>Ustilaginales</taxon>
        <taxon>Ustilaginaceae</taxon>
        <taxon>Sporisorium</taxon>
    </lineage>
</organism>
<evidence type="ECO:0000313" key="7">
    <source>
        <dbReference type="Proteomes" id="UP000242770"/>
    </source>
</evidence>
<sequence length="261" mass="29170">MSQLNPFDSAGLASGTITVPAPPHDPDVRVSIFYRHFISASPTAVPIVLLHGHPQTHVIWSSIAPVLASMGKYHVVVPDNRGNGGSSAPEAKNDGERYSRYNKREMARDMAVLMSSLGYETFHIVAHDRGARVAHRLALDWPAKMRKLILLDIAPTLDMYETTDWRFATVYWHWFFLLQPNAESFITSNPQAYLNAPITRFPTPDDQWRMSCYLTNCSNPTNIAAMCEDYRASAPSNAPDLTLDRADRQAGRKILCPTSVL</sequence>
<evidence type="ECO:0000313" key="6">
    <source>
        <dbReference type="EMBL" id="CDW93931.1"/>
    </source>
</evidence>
<gene>
    <name evidence="6" type="primary">SSCI01190.1</name>
    <name evidence="5" type="ORF">SPSC_00524</name>
</gene>
<dbReference type="Gene3D" id="3.40.50.1820">
    <property type="entry name" value="alpha/beta hydrolase"/>
    <property type="match status" value="1"/>
</dbReference>
<dbReference type="EMBL" id="CCFA01000094">
    <property type="protein sequence ID" value="CDW93931.1"/>
    <property type="molecule type" value="Genomic_DNA"/>
</dbReference>
<reference evidence="6" key="2">
    <citation type="submission" date="2014-06" db="EMBL/GenBank/DDBJ databases">
        <authorList>
            <person name="Berkman J.Paul."/>
        </authorList>
    </citation>
    <scope>NUCLEOTIDE SEQUENCE [LARGE SCALE GENOMIC DNA]</scope>
</reference>
<comment type="similarity">
    <text evidence="2">Belongs to the AB hydrolase superfamily. Epoxide hydrolase family.</text>
</comment>
<keyword evidence="1" id="KW-0378">Hydrolase</keyword>
<dbReference type="InterPro" id="IPR000073">
    <property type="entry name" value="AB_hydrolase_1"/>
</dbReference>
<keyword evidence="7" id="KW-1185">Reference proteome</keyword>
<dbReference type="InterPro" id="IPR000639">
    <property type="entry name" value="Epox_hydrolase-like"/>
</dbReference>
<feature type="domain" description="AB hydrolase-1" evidence="4">
    <location>
        <begin position="46"/>
        <end position="189"/>
    </location>
</feature>
<dbReference type="Proteomes" id="UP000242770">
    <property type="component" value="Unassembled WGS sequence"/>
</dbReference>
<dbReference type="Pfam" id="PF00561">
    <property type="entry name" value="Abhydrolase_1"/>
    <property type="match status" value="1"/>
</dbReference>
<dbReference type="GO" id="GO:0016787">
    <property type="term" value="F:hydrolase activity"/>
    <property type="evidence" value="ECO:0007669"/>
    <property type="project" value="UniProtKB-KW"/>
</dbReference>